<proteinExistence type="inferred from homology"/>
<sequence length="176" mass="19517">MTPPITVTLSDTDFAVPIEDRYFEDYVPGAVYVYGSVTMTEEDILRFAREFDPQGIHTDQQAALRGPYQGLIASGWHTCAVMMRMYADHYISKVGSLASPGIDELRWVRPVRPGDSLSLRTTVRESRISRSKPDRGLVHTGIEVLNQHGDAVLTMTAVNFLLRREAAGKTASAGYP</sequence>
<comment type="caution">
    <text evidence="3">The sequence shown here is derived from an EMBL/GenBank/DDBJ whole genome shotgun (WGS) entry which is preliminary data.</text>
</comment>
<evidence type="ECO:0000256" key="1">
    <source>
        <dbReference type="ARBA" id="ARBA00005254"/>
    </source>
</evidence>
<dbReference type="RefSeq" id="WP_242713392.1">
    <property type="nucleotide sequence ID" value="NZ_JALDAX010000026.1"/>
</dbReference>
<name>A0ABS9XV55_9ACTN</name>
<feature type="domain" description="MaoC-like" evidence="2">
    <location>
        <begin position="35"/>
        <end position="131"/>
    </location>
</feature>
<dbReference type="Pfam" id="PF01575">
    <property type="entry name" value="MaoC_dehydratas"/>
    <property type="match status" value="1"/>
</dbReference>
<dbReference type="CDD" id="cd03454">
    <property type="entry name" value="YdeM"/>
    <property type="match status" value="1"/>
</dbReference>
<dbReference type="Gene3D" id="3.10.129.10">
    <property type="entry name" value="Hotdog Thioesterase"/>
    <property type="match status" value="1"/>
</dbReference>
<dbReference type="Proteomes" id="UP001165270">
    <property type="component" value="Unassembled WGS sequence"/>
</dbReference>
<evidence type="ECO:0000313" key="3">
    <source>
        <dbReference type="EMBL" id="MCI3245944.1"/>
    </source>
</evidence>
<dbReference type="InterPro" id="IPR002539">
    <property type="entry name" value="MaoC-like_dom"/>
</dbReference>
<dbReference type="EMBL" id="JALDAX010000026">
    <property type="protein sequence ID" value="MCI3245944.1"/>
    <property type="molecule type" value="Genomic_DNA"/>
</dbReference>
<evidence type="ECO:0000313" key="4">
    <source>
        <dbReference type="Proteomes" id="UP001165270"/>
    </source>
</evidence>
<dbReference type="InterPro" id="IPR052342">
    <property type="entry name" value="MCH/BMMD"/>
</dbReference>
<dbReference type="SUPFAM" id="SSF54637">
    <property type="entry name" value="Thioesterase/thiol ester dehydrase-isomerase"/>
    <property type="match status" value="1"/>
</dbReference>
<gene>
    <name evidence="3" type="ORF">MQN93_40225</name>
</gene>
<dbReference type="PANTHER" id="PTHR43664:SF1">
    <property type="entry name" value="BETA-METHYLMALYL-COA DEHYDRATASE"/>
    <property type="match status" value="1"/>
</dbReference>
<reference evidence="3" key="1">
    <citation type="submission" date="2022-03" db="EMBL/GenBank/DDBJ databases">
        <title>Streptomyces 7R015 and 7R016 isolated from Barleria lupulina in Thailand.</title>
        <authorList>
            <person name="Kanchanasin P."/>
            <person name="Phongsopitanun W."/>
            <person name="Tanasupawat S."/>
        </authorList>
    </citation>
    <scope>NUCLEOTIDE SEQUENCE</scope>
    <source>
        <strain evidence="3">7R016</strain>
    </source>
</reference>
<organism evidence="3 4">
    <name type="scientific">Streptomyces spinosisporus</name>
    <dbReference type="NCBI Taxonomy" id="2927582"/>
    <lineage>
        <taxon>Bacteria</taxon>
        <taxon>Bacillati</taxon>
        <taxon>Actinomycetota</taxon>
        <taxon>Actinomycetes</taxon>
        <taxon>Kitasatosporales</taxon>
        <taxon>Streptomycetaceae</taxon>
        <taxon>Streptomyces</taxon>
    </lineage>
</organism>
<comment type="similarity">
    <text evidence="1">Belongs to the enoyl-CoA hydratase/isomerase family.</text>
</comment>
<keyword evidence="4" id="KW-1185">Reference proteome</keyword>
<protein>
    <submittedName>
        <fullName evidence="3">MaoC family dehydratase</fullName>
    </submittedName>
</protein>
<accession>A0ABS9XV55</accession>
<dbReference type="InterPro" id="IPR029069">
    <property type="entry name" value="HotDog_dom_sf"/>
</dbReference>
<evidence type="ECO:0000259" key="2">
    <source>
        <dbReference type="Pfam" id="PF01575"/>
    </source>
</evidence>
<dbReference type="PANTHER" id="PTHR43664">
    <property type="entry name" value="MONOAMINE OXIDASE-RELATED"/>
    <property type="match status" value="1"/>
</dbReference>